<name>A0ABR5SHG2_9BACT</name>
<evidence type="ECO:0000313" key="2">
    <source>
        <dbReference type="Proteomes" id="UP000060487"/>
    </source>
</evidence>
<sequence>MAAQDIKALLDGFYSSFNFNERVNNDPIEFPRCYNNRPDIETAGLIAACLAYGKVSLFKPVIGSILSKMGTSPAGFLQDFDIKRHAGLFSGISYRFNKSEDITAFIYILHGAVIAHGSIKDAFMRTFNGSIYEALGEFSNYMLSIDTTAVYGSSVSPPGLRQLFPSPFKGGACKRFNMFLRWMVRDADIDLGIWTEIPKNVLIIPLDTHIARIARCLGLTNRKGNDWKAAVEITEALKLLDPDDPLKYDFALCHHGISGACTAALNEDACKSCAIYSGSVKEL</sequence>
<reference evidence="1 2" key="1">
    <citation type="submission" date="2015-11" db="EMBL/GenBank/DDBJ databases">
        <authorList>
            <person name="Lin W."/>
        </authorList>
    </citation>
    <scope>NUCLEOTIDE SEQUENCE [LARGE SCALE GENOMIC DNA]</scope>
    <source>
        <strain evidence="1 2">HCH-1</strain>
    </source>
</reference>
<dbReference type="EMBL" id="LNQR01000043">
    <property type="protein sequence ID" value="KWT88345.1"/>
    <property type="molecule type" value="Genomic_DNA"/>
</dbReference>
<protein>
    <recommendedName>
        <fullName evidence="3">TIGR02757 family protein</fullName>
    </recommendedName>
</protein>
<evidence type="ECO:0008006" key="3">
    <source>
        <dbReference type="Google" id="ProtNLM"/>
    </source>
</evidence>
<accession>A0ABR5SHG2</accession>
<dbReference type="NCBIfam" id="TIGR02757">
    <property type="entry name" value="TIGR02757 family protein"/>
    <property type="match status" value="1"/>
</dbReference>
<dbReference type="Pfam" id="PF09674">
    <property type="entry name" value="DUF2400"/>
    <property type="match status" value="1"/>
</dbReference>
<organism evidence="1 2">
    <name type="scientific">Candidatus Magnetominusculus xianensis</name>
    <dbReference type="NCBI Taxonomy" id="1748249"/>
    <lineage>
        <taxon>Bacteria</taxon>
        <taxon>Pseudomonadati</taxon>
        <taxon>Nitrospirota</taxon>
        <taxon>Nitrospiria</taxon>
        <taxon>Nitrospirales</taxon>
        <taxon>Nitrospiraceae</taxon>
        <taxon>Candidatus Magnetominusculus</taxon>
    </lineage>
</organism>
<keyword evidence="2" id="KW-1185">Reference proteome</keyword>
<dbReference type="RefSeq" id="WP_085051907.1">
    <property type="nucleotide sequence ID" value="NZ_LNQR01000043.1"/>
</dbReference>
<dbReference type="InterPro" id="IPR023170">
    <property type="entry name" value="HhH_base_excis_C"/>
</dbReference>
<gene>
    <name evidence="1" type="ORF">ASN18_1267</name>
</gene>
<dbReference type="InterPro" id="IPR011257">
    <property type="entry name" value="DNA_glycosylase"/>
</dbReference>
<dbReference type="SUPFAM" id="SSF48150">
    <property type="entry name" value="DNA-glycosylase"/>
    <property type="match status" value="1"/>
</dbReference>
<dbReference type="InterPro" id="IPR014127">
    <property type="entry name" value="CHP02757"/>
</dbReference>
<dbReference type="Proteomes" id="UP000060487">
    <property type="component" value="Unassembled WGS sequence"/>
</dbReference>
<evidence type="ECO:0000313" key="1">
    <source>
        <dbReference type="EMBL" id="KWT88345.1"/>
    </source>
</evidence>
<proteinExistence type="predicted"/>
<comment type="caution">
    <text evidence="1">The sequence shown here is derived from an EMBL/GenBank/DDBJ whole genome shotgun (WGS) entry which is preliminary data.</text>
</comment>
<dbReference type="Gene3D" id="1.10.1670.10">
    <property type="entry name" value="Helix-hairpin-Helix base-excision DNA repair enzymes (C-terminal)"/>
    <property type="match status" value="1"/>
</dbReference>